<dbReference type="PANTHER" id="PTHR45138">
    <property type="entry name" value="REGULATORY COMPONENTS OF SENSORY TRANSDUCTION SYSTEM"/>
    <property type="match status" value="1"/>
</dbReference>
<sequence length="96" mass="11176">MIGRIGGDEFLIYMTGISDMAKAVERFAALNESVSLFCSNHFEENFKISLSGGIVMIYGTHEFYELYHYADMALYCAKKNGKNQYYIYNYYKNEMK</sequence>
<evidence type="ECO:0000313" key="3">
    <source>
        <dbReference type="Proteomes" id="UP000463883"/>
    </source>
</evidence>
<dbReference type="KEGG" id="amic:Ami3637_12455"/>
<dbReference type="GO" id="GO:0052621">
    <property type="term" value="F:diguanylate cyclase activity"/>
    <property type="evidence" value="ECO:0007669"/>
    <property type="project" value="TreeGrafter"/>
</dbReference>
<protein>
    <submittedName>
        <fullName evidence="2">Diguanylate cyclase</fullName>
    </submittedName>
</protein>
<reference evidence="2 3" key="1">
    <citation type="submission" date="2020-01" db="EMBL/GenBank/DDBJ databases">
        <title>Genomic analysis of Aminipila sp. CBA3637.</title>
        <authorList>
            <person name="Kim Y.B."/>
            <person name="Roh S.W."/>
        </authorList>
    </citation>
    <scope>NUCLEOTIDE SEQUENCE [LARGE SCALE GENOMIC DNA]</scope>
    <source>
        <strain evidence="2 3">CBA3637</strain>
    </source>
</reference>
<dbReference type="NCBIfam" id="TIGR00254">
    <property type="entry name" value="GGDEF"/>
    <property type="match status" value="1"/>
</dbReference>
<proteinExistence type="predicted"/>
<organism evidence="2 3">
    <name type="scientific">Aminipila terrae</name>
    <dbReference type="NCBI Taxonomy" id="2697030"/>
    <lineage>
        <taxon>Bacteria</taxon>
        <taxon>Bacillati</taxon>
        <taxon>Bacillota</taxon>
        <taxon>Clostridia</taxon>
        <taxon>Peptostreptococcales</taxon>
        <taxon>Anaerovoracaceae</taxon>
        <taxon>Aminipila</taxon>
    </lineage>
</organism>
<dbReference type="AlphaFoldDB" id="A0A6P1MQQ7"/>
<name>A0A6P1MQQ7_9FIRM</name>
<dbReference type="Gene3D" id="3.30.70.270">
    <property type="match status" value="1"/>
</dbReference>
<evidence type="ECO:0000313" key="2">
    <source>
        <dbReference type="EMBL" id="QHI73996.1"/>
    </source>
</evidence>
<gene>
    <name evidence="2" type="ORF">Ami3637_12455</name>
</gene>
<keyword evidence="3" id="KW-1185">Reference proteome</keyword>
<dbReference type="Proteomes" id="UP000463883">
    <property type="component" value="Chromosome"/>
</dbReference>
<dbReference type="EMBL" id="CP047591">
    <property type="protein sequence ID" value="QHI73996.1"/>
    <property type="molecule type" value="Genomic_DNA"/>
</dbReference>
<dbReference type="InterPro" id="IPR050469">
    <property type="entry name" value="Diguanylate_Cyclase"/>
</dbReference>
<dbReference type="InterPro" id="IPR000160">
    <property type="entry name" value="GGDEF_dom"/>
</dbReference>
<evidence type="ECO:0000259" key="1">
    <source>
        <dbReference type="PROSITE" id="PS50887"/>
    </source>
</evidence>
<dbReference type="InterPro" id="IPR029787">
    <property type="entry name" value="Nucleotide_cyclase"/>
</dbReference>
<feature type="domain" description="GGDEF" evidence="1">
    <location>
        <begin position="1"/>
        <end position="90"/>
    </location>
</feature>
<dbReference type="PROSITE" id="PS50887">
    <property type="entry name" value="GGDEF"/>
    <property type="match status" value="1"/>
</dbReference>
<dbReference type="InterPro" id="IPR043128">
    <property type="entry name" value="Rev_trsase/Diguanyl_cyclase"/>
</dbReference>
<dbReference type="SUPFAM" id="SSF55073">
    <property type="entry name" value="Nucleotide cyclase"/>
    <property type="match status" value="1"/>
</dbReference>
<dbReference type="Pfam" id="PF00990">
    <property type="entry name" value="GGDEF"/>
    <property type="match status" value="1"/>
</dbReference>
<accession>A0A6P1MQQ7</accession>
<dbReference type="PANTHER" id="PTHR45138:SF9">
    <property type="entry name" value="DIGUANYLATE CYCLASE DGCM-RELATED"/>
    <property type="match status" value="1"/>
</dbReference>